<evidence type="ECO:0000256" key="5">
    <source>
        <dbReference type="ARBA" id="ARBA00051915"/>
    </source>
</evidence>
<dbReference type="PANTHER" id="PTHR43859:SF4">
    <property type="entry name" value="BUTANOATE--COA LIGASE AAE1-RELATED"/>
    <property type="match status" value="1"/>
</dbReference>
<dbReference type="InterPro" id="IPR025110">
    <property type="entry name" value="AMP-bd_C"/>
</dbReference>
<dbReference type="InterPro" id="IPR020845">
    <property type="entry name" value="AMP-binding_CS"/>
</dbReference>
<dbReference type="PROSITE" id="PS00455">
    <property type="entry name" value="AMP_BINDING"/>
    <property type="match status" value="1"/>
</dbReference>
<evidence type="ECO:0000313" key="10">
    <source>
        <dbReference type="EMBL" id="RCL84632.1"/>
    </source>
</evidence>
<dbReference type="Gene3D" id="3.40.50.12780">
    <property type="entry name" value="N-terminal domain of ligase-like"/>
    <property type="match status" value="1"/>
</dbReference>
<dbReference type="Pfam" id="PF00501">
    <property type="entry name" value="AMP-binding"/>
    <property type="match status" value="1"/>
</dbReference>
<evidence type="ECO:0000259" key="9">
    <source>
        <dbReference type="Pfam" id="PF13193"/>
    </source>
</evidence>
<comment type="caution">
    <text evidence="10">The sequence shown here is derived from an EMBL/GenBank/DDBJ whole genome shotgun (WGS) entry which is preliminary data.</text>
</comment>
<evidence type="ECO:0000256" key="3">
    <source>
        <dbReference type="ARBA" id="ARBA00022832"/>
    </source>
</evidence>
<keyword evidence="2" id="KW-0436">Ligase</keyword>
<evidence type="ECO:0000313" key="11">
    <source>
        <dbReference type="Proteomes" id="UP000252289"/>
    </source>
</evidence>
<dbReference type="GO" id="GO:0016874">
    <property type="term" value="F:ligase activity"/>
    <property type="evidence" value="ECO:0007669"/>
    <property type="project" value="UniProtKB-KW"/>
</dbReference>
<dbReference type="Proteomes" id="UP000252289">
    <property type="component" value="Unassembled WGS sequence"/>
</dbReference>
<comment type="similarity">
    <text evidence="1">Belongs to the ATP-dependent AMP-binding enzyme family.</text>
</comment>
<dbReference type="SUPFAM" id="SSF56801">
    <property type="entry name" value="Acetyl-CoA synthetase-like"/>
    <property type="match status" value="1"/>
</dbReference>
<gene>
    <name evidence="10" type="ORF">DBW64_03000</name>
</gene>
<evidence type="ECO:0000256" key="4">
    <source>
        <dbReference type="ARBA" id="ARBA00023098"/>
    </source>
</evidence>
<dbReference type="InterPro" id="IPR042099">
    <property type="entry name" value="ANL_N_sf"/>
</dbReference>
<dbReference type="PANTHER" id="PTHR43859">
    <property type="entry name" value="ACYL-ACTIVATING ENZYME"/>
    <property type="match status" value="1"/>
</dbReference>
<keyword evidence="3" id="KW-0276">Fatty acid metabolism</keyword>
<name>A0A368EL80_9PROT</name>
<protein>
    <recommendedName>
        <fullName evidence="7">3-methylmercaptopropionyl-CoA ligase</fullName>
        <ecNumber evidence="6">6.2.1.44</ecNumber>
    </recommendedName>
</protein>
<proteinExistence type="inferred from homology"/>
<evidence type="ECO:0000256" key="6">
    <source>
        <dbReference type="ARBA" id="ARBA00066616"/>
    </source>
</evidence>
<evidence type="ECO:0000256" key="1">
    <source>
        <dbReference type="ARBA" id="ARBA00006432"/>
    </source>
</evidence>
<dbReference type="FunFam" id="3.30.300.30:FF:000008">
    <property type="entry name" value="2,3-dihydroxybenzoate-AMP ligase"/>
    <property type="match status" value="1"/>
</dbReference>
<sequence>MINIGNIVTKQANLKANKLAVYDQPNDKRVSFSELNNMVNKIANTLLELGVDKGDRVSILSQNCVEYFALFFACAKTGAVLQTLNWRLADQEILKIMSNGDPKVFIYQGRFSETAEHLKSTENNVAHWLGYGPETDNSLYTTIEPASTQEPKPDWTVGGEDPLFILYTGGTTGDSKGALHSHLSAYFGMLNQTVAEGIGPDSVYMLTGQMFHIPVLLAVNYTAHGCPVVLMNFDAELALRLIETERVSGFLGITTMLNWMMAVEGFEKYDLSSLQCVQYGGGPMPSRVIKEVVEKLPCRIIQGYGQTEGTTMTFLSHEDHIRAVVNGENTERLLSCGREGFVTTVRVVDELGNDVPLDGETPGEIIVKSPANMIGYYQRDDLTANTIKDGWMWTGDIATMDSEHYVFIKDRAKDMIISGGENIYSVQVEEAICKHPAVIEAAVIGIPDDEWGESVKAYVVLKPDTLTTEQEIIDEAKKNLASYQKPKFVEFIDELPKAPTGKILKRILREQN</sequence>
<dbReference type="AlphaFoldDB" id="A0A368EL80"/>
<keyword evidence="4" id="KW-0443">Lipid metabolism</keyword>
<dbReference type="Pfam" id="PF13193">
    <property type="entry name" value="AMP-binding_C"/>
    <property type="match status" value="1"/>
</dbReference>
<dbReference type="InterPro" id="IPR045851">
    <property type="entry name" value="AMP-bd_C_sf"/>
</dbReference>
<feature type="domain" description="AMP-dependent synthetase/ligase" evidence="8">
    <location>
        <begin position="9"/>
        <end position="377"/>
    </location>
</feature>
<comment type="catalytic activity">
    <reaction evidence="5">
        <text>3-(methylsulfanyl)propanoate + ATP + CoA = 3-(methylsulfanyl)propanoyl-CoA + AMP + diphosphate</text>
        <dbReference type="Rhea" id="RHEA:43052"/>
        <dbReference type="ChEBI" id="CHEBI:30616"/>
        <dbReference type="ChEBI" id="CHEBI:33019"/>
        <dbReference type="ChEBI" id="CHEBI:49016"/>
        <dbReference type="ChEBI" id="CHEBI:57287"/>
        <dbReference type="ChEBI" id="CHEBI:82815"/>
        <dbReference type="ChEBI" id="CHEBI:456215"/>
        <dbReference type="EC" id="6.2.1.44"/>
    </reaction>
    <physiologicalReaction direction="left-to-right" evidence="5">
        <dbReference type="Rhea" id="RHEA:43053"/>
    </physiologicalReaction>
</comment>
<dbReference type="Gene3D" id="3.30.300.30">
    <property type="match status" value="1"/>
</dbReference>
<evidence type="ECO:0000256" key="2">
    <source>
        <dbReference type="ARBA" id="ARBA00022598"/>
    </source>
</evidence>
<dbReference type="EMBL" id="QOQK01000010">
    <property type="protein sequence ID" value="RCL84632.1"/>
    <property type="molecule type" value="Genomic_DNA"/>
</dbReference>
<organism evidence="10 11">
    <name type="scientific">PS1 clade bacterium</name>
    <dbReference type="NCBI Taxonomy" id="2175152"/>
    <lineage>
        <taxon>Bacteria</taxon>
        <taxon>Pseudomonadati</taxon>
        <taxon>Pseudomonadota</taxon>
        <taxon>Alphaproteobacteria</taxon>
        <taxon>PS1 clade</taxon>
    </lineage>
</organism>
<evidence type="ECO:0000256" key="7">
    <source>
        <dbReference type="ARBA" id="ARBA00067668"/>
    </source>
</evidence>
<accession>A0A368EL80</accession>
<dbReference type="InterPro" id="IPR000873">
    <property type="entry name" value="AMP-dep_synth/lig_dom"/>
</dbReference>
<reference evidence="10 11" key="1">
    <citation type="journal article" date="2018" name="Microbiome">
        <title>Fine metagenomic profile of the Mediterranean stratified and mixed water columns revealed by assembly and recruitment.</title>
        <authorList>
            <person name="Haro-Moreno J.M."/>
            <person name="Lopez-Perez M."/>
            <person name="De La Torre J.R."/>
            <person name="Picazo A."/>
            <person name="Camacho A."/>
            <person name="Rodriguez-Valera F."/>
        </authorList>
    </citation>
    <scope>NUCLEOTIDE SEQUENCE [LARGE SCALE GENOMIC DNA]</scope>
    <source>
        <strain evidence="10">MED-G50</strain>
    </source>
</reference>
<dbReference type="EC" id="6.2.1.44" evidence="6"/>
<feature type="domain" description="AMP-binding enzyme C-terminal" evidence="9">
    <location>
        <begin position="427"/>
        <end position="502"/>
    </location>
</feature>
<evidence type="ECO:0000259" key="8">
    <source>
        <dbReference type="Pfam" id="PF00501"/>
    </source>
</evidence>
<dbReference type="GO" id="GO:0006631">
    <property type="term" value="P:fatty acid metabolic process"/>
    <property type="evidence" value="ECO:0007669"/>
    <property type="project" value="UniProtKB-KW"/>
</dbReference>